<feature type="region of interest" description="Disordered" evidence="9">
    <location>
        <begin position="402"/>
        <end position="445"/>
    </location>
</feature>
<dbReference type="Proteomes" id="UP000722336">
    <property type="component" value="Unassembled WGS sequence"/>
</dbReference>
<evidence type="ECO:0000313" key="11">
    <source>
        <dbReference type="EMBL" id="MBV7255170.1"/>
    </source>
</evidence>
<keyword evidence="12" id="KW-1185">Reference proteome</keyword>
<sequence length="588" mass="62844">MSDFSLESPPADDAPQEYRVLARKYRPTRFADLIGQDAMVQTLGNAIAKDRIAHAFLMTGVRGVGKTSTARLIAKALNCIGPDGRGGPTIDPCGVCEPCKAITEGRFIDVVEMDAASHTGVDDMRDVIDSVRYAAVSGRYKIHIIDEVHMLSKSAFNALLKTLEEPPDHVKFIFATTELNKVPVTVLSRTQRFDLKRIPADLLVSHFAGIAEKEGAGIEEDALRLIAAAAEGSVRDGLSLLDQAIAHGAGEITAEAVRAMLGLSDRGRTRALLAAVLTGDSQAALTELNAQYELGVAPDMAIESLLETVHAITRVQVGAQVDLVMSAEGQEQLGVWANEMSAATLHRFWQLLLKGLEEVKRGTMALQTAEMVLLRLIHAAGMPDPGALMRALEEKTVDVPLVRSEPPLPDATPARASASAPVSGATADDLSVSPAPPEYSPPLEASLSAPAQTAMISGKPVPADYTALVAAVEIDEPMLGAWLYDDAAPVTFAGGELVLTGKRNPGCMASLNAWMTTHFGDRLTARFEDGGDAMTLHQQDEARREAETAAVLADPNVQRVFAAFPDAELTDYTLQDTNSRGDERRTAR</sequence>
<keyword evidence="5 8" id="KW-0067">ATP-binding</keyword>
<evidence type="ECO:0000256" key="3">
    <source>
        <dbReference type="ARBA" id="ARBA00022741"/>
    </source>
</evidence>
<dbReference type="Pfam" id="PF12362">
    <property type="entry name" value="DUF3646"/>
    <property type="match status" value="1"/>
</dbReference>
<keyword evidence="1 8" id="KW-0235">DNA replication</keyword>
<dbReference type="PANTHER" id="PTHR11669:SF0">
    <property type="entry name" value="PROTEIN STICHEL-LIKE 2"/>
    <property type="match status" value="1"/>
</dbReference>
<proteinExistence type="inferred from homology"/>
<keyword evidence="8 11" id="KW-0808">Transferase</keyword>
<keyword evidence="2" id="KW-0479">Metal-binding</keyword>
<comment type="function">
    <text evidence="8">DNA polymerase III is a complex, multichain enzyme responsible for most of the replicative synthesis in bacteria. This DNA polymerase also exhibits 3' to 5' exonuclease activity.</text>
</comment>
<evidence type="ECO:0000256" key="5">
    <source>
        <dbReference type="ARBA" id="ARBA00022840"/>
    </source>
</evidence>
<evidence type="ECO:0000256" key="9">
    <source>
        <dbReference type="SAM" id="MobiDB-lite"/>
    </source>
</evidence>
<comment type="caution">
    <text evidence="11">The sequence shown here is derived from an EMBL/GenBank/DDBJ whole genome shotgun (WGS) entry which is preliminary data.</text>
</comment>
<keyword evidence="8 11" id="KW-0548">Nucleotidyltransferase</keyword>
<dbReference type="CDD" id="cd00009">
    <property type="entry name" value="AAA"/>
    <property type="match status" value="1"/>
</dbReference>
<keyword evidence="4" id="KW-0862">Zinc</keyword>
<dbReference type="PANTHER" id="PTHR11669">
    <property type="entry name" value="REPLICATION FACTOR C / DNA POLYMERASE III GAMMA-TAU SUBUNIT"/>
    <property type="match status" value="1"/>
</dbReference>
<evidence type="ECO:0000313" key="12">
    <source>
        <dbReference type="Proteomes" id="UP000722336"/>
    </source>
</evidence>
<dbReference type="EMBL" id="JAGSPA010000001">
    <property type="protein sequence ID" value="MBV7255170.1"/>
    <property type="molecule type" value="Genomic_DNA"/>
</dbReference>
<comment type="similarity">
    <text evidence="8">Belongs to the DnaX/STICHEL family.</text>
</comment>
<evidence type="ECO:0000256" key="2">
    <source>
        <dbReference type="ARBA" id="ARBA00022723"/>
    </source>
</evidence>
<evidence type="ECO:0000256" key="1">
    <source>
        <dbReference type="ARBA" id="ARBA00022705"/>
    </source>
</evidence>
<keyword evidence="6 8" id="KW-0239">DNA-directed DNA polymerase</keyword>
<dbReference type="NCBIfam" id="NF004046">
    <property type="entry name" value="PRK05563.1"/>
    <property type="match status" value="1"/>
</dbReference>
<organism evidence="11 12">
    <name type="scientific">Pacificimonas pallii</name>
    <dbReference type="NCBI Taxonomy" id="2827236"/>
    <lineage>
        <taxon>Bacteria</taxon>
        <taxon>Pseudomonadati</taxon>
        <taxon>Pseudomonadota</taxon>
        <taxon>Alphaproteobacteria</taxon>
        <taxon>Sphingomonadales</taxon>
        <taxon>Sphingosinicellaceae</taxon>
        <taxon>Pacificimonas</taxon>
    </lineage>
</organism>
<evidence type="ECO:0000256" key="8">
    <source>
        <dbReference type="RuleBase" id="RU364063"/>
    </source>
</evidence>
<accession>A0ABS6S9Y2</accession>
<feature type="domain" description="AAA+ ATPase" evidence="10">
    <location>
        <begin position="52"/>
        <end position="199"/>
    </location>
</feature>
<dbReference type="Pfam" id="PF12169">
    <property type="entry name" value="DNA_pol3_gamma3"/>
    <property type="match status" value="1"/>
</dbReference>
<dbReference type="Pfam" id="PF13177">
    <property type="entry name" value="DNA_pol3_delta2"/>
    <property type="match status" value="1"/>
</dbReference>
<dbReference type="InterPro" id="IPR050238">
    <property type="entry name" value="DNA_Rep/Repair_Clamp_Loader"/>
</dbReference>
<evidence type="ECO:0000256" key="6">
    <source>
        <dbReference type="ARBA" id="ARBA00022932"/>
    </source>
</evidence>
<protein>
    <recommendedName>
        <fullName evidence="8">DNA polymerase III subunit gamma/tau</fullName>
        <ecNumber evidence="8">2.7.7.7</ecNumber>
    </recommendedName>
</protein>
<dbReference type="RefSeq" id="WP_218443431.1">
    <property type="nucleotide sequence ID" value="NZ_JAGSPA010000001.1"/>
</dbReference>
<reference evidence="11 12" key="1">
    <citation type="submission" date="2021-04" db="EMBL/GenBank/DDBJ databases">
        <authorList>
            <person name="Pira H."/>
            <person name="Risdian C."/>
            <person name="Wink J."/>
        </authorList>
    </citation>
    <scope>NUCLEOTIDE SEQUENCE [LARGE SCALE GENOMIC DNA]</scope>
    <source>
        <strain evidence="11 12">WHA3</strain>
    </source>
</reference>
<evidence type="ECO:0000256" key="7">
    <source>
        <dbReference type="ARBA" id="ARBA00049244"/>
    </source>
</evidence>
<dbReference type="InterPro" id="IPR022754">
    <property type="entry name" value="DNA_pol_III_gamma-3"/>
</dbReference>
<comment type="catalytic activity">
    <reaction evidence="7 8">
        <text>DNA(n) + a 2'-deoxyribonucleoside 5'-triphosphate = DNA(n+1) + diphosphate</text>
        <dbReference type="Rhea" id="RHEA:22508"/>
        <dbReference type="Rhea" id="RHEA-COMP:17339"/>
        <dbReference type="Rhea" id="RHEA-COMP:17340"/>
        <dbReference type="ChEBI" id="CHEBI:33019"/>
        <dbReference type="ChEBI" id="CHEBI:61560"/>
        <dbReference type="ChEBI" id="CHEBI:173112"/>
        <dbReference type="EC" id="2.7.7.7"/>
    </reaction>
</comment>
<dbReference type="EC" id="2.7.7.7" evidence="8"/>
<gene>
    <name evidence="8" type="primary">dnaX</name>
    <name evidence="11" type="ORF">KCG44_00070</name>
</gene>
<dbReference type="NCBIfam" id="NF006585">
    <property type="entry name" value="PRK09111.1"/>
    <property type="match status" value="1"/>
</dbReference>
<comment type="subunit">
    <text evidence="8">DNA polymerase III contains a core (composed of alpha, epsilon and theta chains) that associates with a tau subunit. This core dimerizes to form the POLIII' complex. PolIII' associates with the gamma complex (composed of gamma, delta, delta', psi and chi chains) and with the beta chain to form the complete DNA polymerase III complex.</text>
</comment>
<dbReference type="NCBIfam" id="TIGR02397">
    <property type="entry name" value="dnaX_nterm"/>
    <property type="match status" value="1"/>
</dbReference>
<dbReference type="CDD" id="cd18137">
    <property type="entry name" value="HLD_clamp_pol_III_gamma_tau"/>
    <property type="match status" value="1"/>
</dbReference>
<keyword evidence="3 8" id="KW-0547">Nucleotide-binding</keyword>
<evidence type="ECO:0000259" key="10">
    <source>
        <dbReference type="SMART" id="SM00382"/>
    </source>
</evidence>
<dbReference type="Pfam" id="PF22608">
    <property type="entry name" value="DNAX_ATPase_lid"/>
    <property type="match status" value="1"/>
</dbReference>
<dbReference type="InterPro" id="IPR012763">
    <property type="entry name" value="DNA_pol_III_sug/sutau_N"/>
</dbReference>
<dbReference type="InterPro" id="IPR003593">
    <property type="entry name" value="AAA+_ATPase"/>
</dbReference>
<dbReference type="SMART" id="SM00382">
    <property type="entry name" value="AAA"/>
    <property type="match status" value="1"/>
</dbReference>
<name>A0ABS6S9Y2_9SPHN</name>
<dbReference type="InterPro" id="IPR022107">
    <property type="entry name" value="DNA_pol_III_gamma/tau_C"/>
</dbReference>
<dbReference type="GO" id="GO:0003887">
    <property type="term" value="F:DNA-directed DNA polymerase activity"/>
    <property type="evidence" value="ECO:0007669"/>
    <property type="project" value="UniProtKB-EC"/>
</dbReference>
<dbReference type="InterPro" id="IPR045085">
    <property type="entry name" value="HLD_clamp_pol_III_gamma_tau"/>
</dbReference>
<evidence type="ECO:0000256" key="4">
    <source>
        <dbReference type="ARBA" id="ARBA00022833"/>
    </source>
</evidence>